<sequence>MVELIQSKFKSRQKHKFVTLDDQEIAFKMIKSNISTVVGQLDDLRKNPKKFICLNDNIEHNKPDAQTVKAILQDYYESVLPIQSQFELPREYRNRFLHVDELRQWKRLRDWLKFFTHIALVVLVLFTIASYFSEKIEALQKKYRRQRPSSEEGKLMNLKLLNDILHKYNGIGKAVDSNDPITPWRMPRGYDIQTMVDIAVEIIKREGYHLQPSKSVILPVKSKAKTLDTTLGFLKLKYCNASSRQSTHIGVTRSQNNSARSAVEENLKKKPEELSTA</sequence>
<feature type="compositionally biased region" description="Basic and acidic residues" evidence="2">
    <location>
        <begin position="262"/>
        <end position="277"/>
    </location>
</feature>
<dbReference type="GO" id="GO:0016256">
    <property type="term" value="P:N-glycan processing to lysosome"/>
    <property type="evidence" value="ECO:0007669"/>
    <property type="project" value="TreeGrafter"/>
</dbReference>
<feature type="region of interest" description="Disordered" evidence="2">
    <location>
        <begin position="245"/>
        <end position="277"/>
    </location>
</feature>
<dbReference type="GO" id="GO:0003976">
    <property type="term" value="F:UDP-N-acetylglucosamine-lysosomal-enzyme N-acetylglucosaminephosphotransferase activity"/>
    <property type="evidence" value="ECO:0007669"/>
    <property type="project" value="UniProtKB-EC"/>
</dbReference>
<dbReference type="Pfam" id="PF17103">
    <property type="entry name" value="Stealth_CR4"/>
    <property type="match status" value="1"/>
</dbReference>
<feature type="domain" description="Stealth protein CR4 conserved region 4" evidence="4">
    <location>
        <begin position="42"/>
        <end position="98"/>
    </location>
</feature>
<dbReference type="InterPro" id="IPR031356">
    <property type="entry name" value="Stealth_CR4"/>
</dbReference>
<dbReference type="GO" id="GO:0046835">
    <property type="term" value="P:carbohydrate phosphorylation"/>
    <property type="evidence" value="ECO:0007669"/>
    <property type="project" value="TreeGrafter"/>
</dbReference>
<organism evidence="5 6">
    <name type="scientific">Mytilus coruscus</name>
    <name type="common">Sea mussel</name>
    <dbReference type="NCBI Taxonomy" id="42192"/>
    <lineage>
        <taxon>Eukaryota</taxon>
        <taxon>Metazoa</taxon>
        <taxon>Spiralia</taxon>
        <taxon>Lophotrochozoa</taxon>
        <taxon>Mollusca</taxon>
        <taxon>Bivalvia</taxon>
        <taxon>Autobranchia</taxon>
        <taxon>Pteriomorphia</taxon>
        <taxon>Mytilida</taxon>
        <taxon>Mytiloidea</taxon>
        <taxon>Mytilidae</taxon>
        <taxon>Mytilinae</taxon>
        <taxon>Mytilus</taxon>
    </lineage>
</organism>
<keyword evidence="3" id="KW-0472">Membrane</keyword>
<keyword evidence="3" id="KW-1133">Transmembrane helix</keyword>
<evidence type="ECO:0000256" key="3">
    <source>
        <dbReference type="SAM" id="Phobius"/>
    </source>
</evidence>
<keyword evidence="3" id="KW-0812">Transmembrane</keyword>
<gene>
    <name evidence="5" type="ORF">MCOR_26886</name>
</gene>
<feature type="transmembrane region" description="Helical" evidence="3">
    <location>
        <begin position="111"/>
        <end position="132"/>
    </location>
</feature>
<keyword evidence="1 5" id="KW-0808">Transferase</keyword>
<feature type="compositionally biased region" description="Polar residues" evidence="2">
    <location>
        <begin position="245"/>
        <end position="260"/>
    </location>
</feature>
<dbReference type="EMBL" id="CACVKT020004860">
    <property type="protein sequence ID" value="CAC5391910.1"/>
    <property type="molecule type" value="Genomic_DNA"/>
</dbReference>
<dbReference type="PANTHER" id="PTHR24045">
    <property type="match status" value="1"/>
</dbReference>
<dbReference type="AlphaFoldDB" id="A0A6J8CA41"/>
<dbReference type="GO" id="GO:0005794">
    <property type="term" value="C:Golgi apparatus"/>
    <property type="evidence" value="ECO:0007669"/>
    <property type="project" value="TreeGrafter"/>
</dbReference>
<dbReference type="Proteomes" id="UP000507470">
    <property type="component" value="Unassembled WGS sequence"/>
</dbReference>
<proteinExistence type="predicted"/>
<dbReference type="OrthoDB" id="263283at2759"/>
<evidence type="ECO:0000256" key="1">
    <source>
        <dbReference type="ARBA" id="ARBA00022679"/>
    </source>
</evidence>
<dbReference type="InterPro" id="IPR047141">
    <property type="entry name" value="Stealth"/>
</dbReference>
<evidence type="ECO:0000313" key="5">
    <source>
        <dbReference type="EMBL" id="CAC5391910.1"/>
    </source>
</evidence>
<name>A0A6J8CA41_MYTCO</name>
<dbReference type="EC" id="2.7.8.17" evidence="5"/>
<evidence type="ECO:0000259" key="4">
    <source>
        <dbReference type="Pfam" id="PF17103"/>
    </source>
</evidence>
<reference evidence="5 6" key="1">
    <citation type="submission" date="2020-06" db="EMBL/GenBank/DDBJ databases">
        <authorList>
            <person name="Li R."/>
            <person name="Bekaert M."/>
        </authorList>
    </citation>
    <scope>NUCLEOTIDE SEQUENCE [LARGE SCALE GENOMIC DNA]</scope>
    <source>
        <strain evidence="6">wild</strain>
    </source>
</reference>
<dbReference type="PANTHER" id="PTHR24045:SF0">
    <property type="entry name" value="N-ACETYLGLUCOSAMINE-1-PHOSPHOTRANSFERASE SUBUNITS ALPHA_BETA"/>
    <property type="match status" value="1"/>
</dbReference>
<accession>A0A6J8CA41</accession>
<protein>
    <submittedName>
        <fullName evidence="5">GNPTAB</fullName>
        <ecNumber evidence="5">2.7.8.17</ecNumber>
    </submittedName>
</protein>
<evidence type="ECO:0000256" key="2">
    <source>
        <dbReference type="SAM" id="MobiDB-lite"/>
    </source>
</evidence>
<evidence type="ECO:0000313" key="6">
    <source>
        <dbReference type="Proteomes" id="UP000507470"/>
    </source>
</evidence>
<keyword evidence="6" id="KW-1185">Reference proteome</keyword>